<accession>A0A0D2A3G5</accession>
<keyword evidence="3" id="KW-0812">Transmembrane</keyword>
<sequence>MSRQIDYGEPAHHPYQYPPGLLDNLLPSPEKNESRRDFPFEVTFENIEHAAWTADQFEDPSLVFKEYQHLTANGFERLGNATLNQKRRLAQQWLLYGLLSSTFGIRKREEILDCSNSLGGCDFRRKLQIWHNDLHEVDVIENRLRFAALQINKLDSEMPTAENTCTEDHTLGALLLCGKLVMEYIASIVTAHRIAPPKPGLLSRRHEPWFSKSLKLAHNAHHAWPNGDDERQLRLFRPLLPGSSVPCSLSGKLLLSWFRRNGWCPVVVNRILQNYDYSTAYYLCRIRIQQAGVDHVSCQSALRCEAYDLGPKEQTLYEPAHAPECPDQTDCPVPVKYQDFHKKLCDMVADSKMPICYIDLSTEDGDLNVDVEPYIGTQNFTAISHVWSDGMGNQSRNQIWRCQLKRIKEELQKLEDEKRNALHPVERICSVQVVKQKSGFRRLYFWLDTLCIPRNHPSNGSEKNGHLREKAIRHITPIFQAADQVLVIDRGIEQLSKFTEDGLSVRILFSKWAQRVWTFQEGASARDVRFKINKQSPAALPEMTSTQKSGWSPRHVFDRQLQQSTVRGQLGILSELISWLDRILMGEKLPTSPKSAFWIPLKTIHASSLGDIHKIVKRAGSQKADMTESEASKSDILIHVHNILIRRSAACREDPLHIAANMLDFDTSGFSRSKVETRGLPAILRGCGKLPLALLFNTKLSIYGDVSFAELNPEHSWIPSRIEGDELSPGATMNLLENGWLFLNIDGGPRLQLLSVEQAVPYGRFQFPYLQILEIRESDDELREGYIIEHHLPHYRLAPRRQTEDSEIHQVQVSHDERLEYYTRAKCKVEEQRGTLYLIDKSTGSAELGGYAGRGARLAVIEKSDGRQCVQFVCPITAWTVRQWQAAHSTLHLANDDGSIGGSAIEARDIGHERPRFYLRCGGLNGPKLDARGVSTPIFRRPGAIAVMMATYTMTMVLAISMVCIIGACIHDCDAMVVSIGIGSSIGGWFVGSIILSVAIRSGYERYHLRLVGKWLEGYGVSLKPQVENHEAFQFLACLKPKRLHLLQSLEVRIYDDQTTGHATAEYSSPAVAFKPRFWSNSRQGPTSRNAMLLEARKTRIVVVNNTNDPKKSKPWLIVIIVLSSISLFCGILAMVLRMMARRRARGAKDEANIDGEVPSEEDPARTDASTFDPPRHKEHPYYNSTGYEATPDQNQTLLGNDERAPVTRWDSDSDAVAGLQRPESIASSYNAPPPRYE</sequence>
<evidence type="ECO:0000313" key="4">
    <source>
        <dbReference type="EMBL" id="KIW34841.1"/>
    </source>
</evidence>
<keyword evidence="5" id="KW-1185">Reference proteome</keyword>
<keyword evidence="3" id="KW-1133">Transmembrane helix</keyword>
<feature type="region of interest" description="Disordered" evidence="2">
    <location>
        <begin position="1"/>
        <end position="20"/>
    </location>
</feature>
<name>A0A0D2A3G5_9EURO</name>
<dbReference type="PANTHER" id="PTHR39596">
    <property type="match status" value="1"/>
</dbReference>
<feature type="transmembrane region" description="Helical" evidence="3">
    <location>
        <begin position="1116"/>
        <end position="1137"/>
    </location>
</feature>
<dbReference type="RefSeq" id="XP_016255057.1">
    <property type="nucleotide sequence ID" value="XM_016388129.1"/>
</dbReference>
<dbReference type="HOGENOM" id="CLU_294738_0_0_1"/>
<evidence type="ECO:0000313" key="5">
    <source>
        <dbReference type="Proteomes" id="UP000054466"/>
    </source>
</evidence>
<feature type="compositionally biased region" description="Polar residues" evidence="2">
    <location>
        <begin position="1183"/>
        <end position="1199"/>
    </location>
</feature>
<organism evidence="4 5">
    <name type="scientific">Cladophialophora immunda</name>
    <dbReference type="NCBI Taxonomy" id="569365"/>
    <lineage>
        <taxon>Eukaryota</taxon>
        <taxon>Fungi</taxon>
        <taxon>Dikarya</taxon>
        <taxon>Ascomycota</taxon>
        <taxon>Pezizomycotina</taxon>
        <taxon>Eurotiomycetes</taxon>
        <taxon>Chaetothyriomycetidae</taxon>
        <taxon>Chaetothyriales</taxon>
        <taxon>Herpotrichiellaceae</taxon>
        <taxon>Cladophialophora</taxon>
    </lineage>
</organism>
<dbReference type="VEuPathDB" id="FungiDB:PV07_01591"/>
<dbReference type="PANTHER" id="PTHR39596:SF4">
    <property type="entry name" value="HET DOMAIN PROTEIN (AFU_ORTHOLOGUE AFUA_3G03140)-RELATED"/>
    <property type="match status" value="1"/>
</dbReference>
<feature type="transmembrane region" description="Helical" evidence="3">
    <location>
        <begin position="977"/>
        <end position="1000"/>
    </location>
</feature>
<dbReference type="STRING" id="569365.A0A0D2A3G5"/>
<dbReference type="OrthoDB" id="4138411at2759"/>
<gene>
    <name evidence="4" type="ORF">PV07_01591</name>
</gene>
<feature type="compositionally biased region" description="Basic and acidic residues" evidence="2">
    <location>
        <begin position="1201"/>
        <end position="1212"/>
    </location>
</feature>
<evidence type="ECO:0008006" key="6">
    <source>
        <dbReference type="Google" id="ProtNLM"/>
    </source>
</evidence>
<dbReference type="AlphaFoldDB" id="A0A0D2A3G5"/>
<evidence type="ECO:0000256" key="2">
    <source>
        <dbReference type="SAM" id="MobiDB-lite"/>
    </source>
</evidence>
<evidence type="ECO:0000256" key="3">
    <source>
        <dbReference type="SAM" id="Phobius"/>
    </source>
</evidence>
<reference evidence="4 5" key="1">
    <citation type="submission" date="2015-01" db="EMBL/GenBank/DDBJ databases">
        <title>The Genome Sequence of Cladophialophora immunda CBS83496.</title>
        <authorList>
            <consortium name="The Broad Institute Genomics Platform"/>
            <person name="Cuomo C."/>
            <person name="de Hoog S."/>
            <person name="Gorbushina A."/>
            <person name="Stielow B."/>
            <person name="Teixiera M."/>
            <person name="Abouelleil A."/>
            <person name="Chapman S.B."/>
            <person name="Priest M."/>
            <person name="Young S.K."/>
            <person name="Wortman J."/>
            <person name="Nusbaum C."/>
            <person name="Birren B."/>
        </authorList>
    </citation>
    <scope>NUCLEOTIDE SEQUENCE [LARGE SCALE GENOMIC DNA]</scope>
    <source>
        <strain evidence="4 5">CBS 83496</strain>
    </source>
</reference>
<dbReference type="GeneID" id="27340785"/>
<feature type="coiled-coil region" evidence="1">
    <location>
        <begin position="397"/>
        <end position="424"/>
    </location>
</feature>
<protein>
    <recommendedName>
        <fullName evidence="6">Heterokaryon incompatibility domain-containing protein</fullName>
    </recommendedName>
</protein>
<feature type="region of interest" description="Disordered" evidence="2">
    <location>
        <begin position="1147"/>
        <end position="1238"/>
    </location>
</feature>
<feature type="transmembrane region" description="Helical" evidence="3">
    <location>
        <begin position="945"/>
        <end position="970"/>
    </location>
</feature>
<keyword evidence="1" id="KW-0175">Coiled coil</keyword>
<keyword evidence="3" id="KW-0472">Membrane</keyword>
<dbReference type="EMBL" id="KN847040">
    <property type="protein sequence ID" value="KIW34841.1"/>
    <property type="molecule type" value="Genomic_DNA"/>
</dbReference>
<evidence type="ECO:0000256" key="1">
    <source>
        <dbReference type="SAM" id="Coils"/>
    </source>
</evidence>
<proteinExistence type="predicted"/>
<dbReference type="Proteomes" id="UP000054466">
    <property type="component" value="Unassembled WGS sequence"/>
</dbReference>